<name>A0AAV5X3S4_9BILA</name>
<feature type="non-terminal residue" evidence="2">
    <location>
        <position position="91"/>
    </location>
</feature>
<evidence type="ECO:0000313" key="3">
    <source>
        <dbReference type="Proteomes" id="UP001432322"/>
    </source>
</evidence>
<gene>
    <name evidence="2" type="ORF">PFISCL1PPCAC_28795</name>
</gene>
<keyword evidence="3" id="KW-1185">Reference proteome</keyword>
<organism evidence="2 3">
    <name type="scientific">Pristionchus fissidentatus</name>
    <dbReference type="NCBI Taxonomy" id="1538716"/>
    <lineage>
        <taxon>Eukaryota</taxon>
        <taxon>Metazoa</taxon>
        <taxon>Ecdysozoa</taxon>
        <taxon>Nematoda</taxon>
        <taxon>Chromadorea</taxon>
        <taxon>Rhabditida</taxon>
        <taxon>Rhabditina</taxon>
        <taxon>Diplogasteromorpha</taxon>
        <taxon>Diplogasteroidea</taxon>
        <taxon>Neodiplogasteridae</taxon>
        <taxon>Pristionchus</taxon>
    </lineage>
</organism>
<evidence type="ECO:0000313" key="2">
    <source>
        <dbReference type="EMBL" id="GMT37498.1"/>
    </source>
</evidence>
<dbReference type="InterPro" id="IPR000210">
    <property type="entry name" value="BTB/POZ_dom"/>
</dbReference>
<dbReference type="Proteomes" id="UP001432322">
    <property type="component" value="Unassembled WGS sequence"/>
</dbReference>
<sequence length="91" mass="10637">VEKNKEEIELKDVAREEFIELLYAIYPSYRPITCYSARFILALADLYQISHATNLVESYLMKACILKFTTAAKLLLADKFRLEELQNHCFT</sequence>
<reference evidence="2" key="1">
    <citation type="submission" date="2023-10" db="EMBL/GenBank/DDBJ databases">
        <title>Genome assembly of Pristionchus species.</title>
        <authorList>
            <person name="Yoshida K."/>
            <person name="Sommer R.J."/>
        </authorList>
    </citation>
    <scope>NUCLEOTIDE SEQUENCE</scope>
    <source>
        <strain evidence="2">RS5133</strain>
    </source>
</reference>
<feature type="non-terminal residue" evidence="2">
    <location>
        <position position="1"/>
    </location>
</feature>
<dbReference type="AlphaFoldDB" id="A0AAV5X3S4"/>
<dbReference type="SUPFAM" id="SSF54695">
    <property type="entry name" value="POZ domain"/>
    <property type="match status" value="1"/>
</dbReference>
<dbReference type="Gene3D" id="3.30.710.10">
    <property type="entry name" value="Potassium Channel Kv1.1, Chain A"/>
    <property type="match status" value="1"/>
</dbReference>
<proteinExistence type="predicted"/>
<evidence type="ECO:0000259" key="1">
    <source>
        <dbReference type="Pfam" id="PF00651"/>
    </source>
</evidence>
<dbReference type="EMBL" id="BTSY01000158">
    <property type="protein sequence ID" value="GMT37498.1"/>
    <property type="molecule type" value="Genomic_DNA"/>
</dbReference>
<protein>
    <recommendedName>
        <fullName evidence="1">BTB domain-containing protein</fullName>
    </recommendedName>
</protein>
<comment type="caution">
    <text evidence="2">The sequence shown here is derived from an EMBL/GenBank/DDBJ whole genome shotgun (WGS) entry which is preliminary data.</text>
</comment>
<accession>A0AAV5X3S4</accession>
<dbReference type="PANTHER" id="PTHR22744">
    <property type="entry name" value="HELIX LOOP HELIX PROTEIN 21-RELATED"/>
    <property type="match status" value="1"/>
</dbReference>
<dbReference type="Pfam" id="PF00651">
    <property type="entry name" value="BTB"/>
    <property type="match status" value="1"/>
</dbReference>
<feature type="domain" description="BTB" evidence="1">
    <location>
        <begin position="2"/>
        <end position="61"/>
    </location>
</feature>
<dbReference type="InterPro" id="IPR011333">
    <property type="entry name" value="SKP1/BTB/POZ_sf"/>
</dbReference>
<dbReference type="PANTHER" id="PTHR22744:SF14">
    <property type="entry name" value="BTB DOMAIN-CONTAINING PROTEIN-RELATED"/>
    <property type="match status" value="1"/>
</dbReference>